<evidence type="ECO:0000313" key="1">
    <source>
        <dbReference type="EMBL" id="GIX68857.1"/>
    </source>
</evidence>
<dbReference type="AlphaFoldDB" id="A0AAV4M8T1"/>
<proteinExistence type="predicted"/>
<gene>
    <name evidence="1" type="ORF">CEXT_42441</name>
</gene>
<organism evidence="1 2">
    <name type="scientific">Caerostris extrusa</name>
    <name type="common">Bark spider</name>
    <name type="synonym">Caerostris bankana</name>
    <dbReference type="NCBI Taxonomy" id="172846"/>
    <lineage>
        <taxon>Eukaryota</taxon>
        <taxon>Metazoa</taxon>
        <taxon>Ecdysozoa</taxon>
        <taxon>Arthropoda</taxon>
        <taxon>Chelicerata</taxon>
        <taxon>Arachnida</taxon>
        <taxon>Araneae</taxon>
        <taxon>Araneomorphae</taxon>
        <taxon>Entelegynae</taxon>
        <taxon>Araneoidea</taxon>
        <taxon>Araneidae</taxon>
        <taxon>Caerostris</taxon>
    </lineage>
</organism>
<dbReference type="Proteomes" id="UP001054945">
    <property type="component" value="Unassembled WGS sequence"/>
</dbReference>
<protein>
    <submittedName>
        <fullName evidence="1">Uncharacterized protein</fullName>
    </submittedName>
</protein>
<name>A0AAV4M8T1_CAEEX</name>
<sequence>MRNDQEFLFYFNSNSLFCQSFVCGFSILEVAVLVEKWSMVSSLLKQLAPNHGPQSSWKLLVSSLWVFPMYFECPVSHRNGLIKLYAIK</sequence>
<comment type="caution">
    <text evidence="1">The sequence shown here is derived from an EMBL/GenBank/DDBJ whole genome shotgun (WGS) entry which is preliminary data.</text>
</comment>
<accession>A0AAV4M8T1</accession>
<dbReference type="EMBL" id="BPLR01019529">
    <property type="protein sequence ID" value="GIX68857.1"/>
    <property type="molecule type" value="Genomic_DNA"/>
</dbReference>
<keyword evidence="2" id="KW-1185">Reference proteome</keyword>
<evidence type="ECO:0000313" key="2">
    <source>
        <dbReference type="Proteomes" id="UP001054945"/>
    </source>
</evidence>
<reference evidence="1 2" key="1">
    <citation type="submission" date="2021-06" db="EMBL/GenBank/DDBJ databases">
        <title>Caerostris extrusa draft genome.</title>
        <authorList>
            <person name="Kono N."/>
            <person name="Arakawa K."/>
        </authorList>
    </citation>
    <scope>NUCLEOTIDE SEQUENCE [LARGE SCALE GENOMIC DNA]</scope>
</reference>